<dbReference type="Proteomes" id="UP000694521">
    <property type="component" value="Unplaced"/>
</dbReference>
<dbReference type="GO" id="GO:0005615">
    <property type="term" value="C:extracellular space"/>
    <property type="evidence" value="ECO:0007669"/>
    <property type="project" value="InterPro"/>
</dbReference>
<dbReference type="SUPFAM" id="SSF56574">
    <property type="entry name" value="Serpins"/>
    <property type="match status" value="1"/>
</dbReference>
<organism evidence="3 4">
    <name type="scientific">Anser cygnoides</name>
    <name type="common">Swan goose</name>
    <dbReference type="NCBI Taxonomy" id="8845"/>
    <lineage>
        <taxon>Eukaryota</taxon>
        <taxon>Metazoa</taxon>
        <taxon>Chordata</taxon>
        <taxon>Craniata</taxon>
        <taxon>Vertebrata</taxon>
        <taxon>Euteleostomi</taxon>
        <taxon>Archelosauria</taxon>
        <taxon>Archosauria</taxon>
        <taxon>Dinosauria</taxon>
        <taxon>Saurischia</taxon>
        <taxon>Theropoda</taxon>
        <taxon>Coelurosauria</taxon>
        <taxon>Aves</taxon>
        <taxon>Neognathae</taxon>
        <taxon>Galloanserae</taxon>
        <taxon>Anseriformes</taxon>
        <taxon>Anatidae</taxon>
        <taxon>Anserinae</taxon>
        <taxon>Anser</taxon>
    </lineage>
</organism>
<dbReference type="PANTHER" id="PTHR11461:SF186">
    <property type="entry name" value="SERPIN B4"/>
    <property type="match status" value="1"/>
</dbReference>
<reference evidence="3" key="1">
    <citation type="submission" date="2025-08" db="UniProtKB">
        <authorList>
            <consortium name="Ensembl"/>
        </authorList>
    </citation>
    <scope>IDENTIFICATION</scope>
</reference>
<name>A0A8B9E4W7_ANSCY</name>
<evidence type="ECO:0000259" key="2">
    <source>
        <dbReference type="SMART" id="SM00093"/>
    </source>
</evidence>
<dbReference type="InterPro" id="IPR042185">
    <property type="entry name" value="Serpin_sf_2"/>
</dbReference>
<dbReference type="PANTHER" id="PTHR11461">
    <property type="entry name" value="SERINE PROTEASE INHIBITOR, SERPIN"/>
    <property type="match status" value="1"/>
</dbReference>
<keyword evidence="4" id="KW-1185">Reference proteome</keyword>
<dbReference type="FunFam" id="2.10.310.10:FF:000001">
    <property type="entry name" value="Serpin family A member 1"/>
    <property type="match status" value="1"/>
</dbReference>
<evidence type="ECO:0000313" key="4">
    <source>
        <dbReference type="Proteomes" id="UP000694521"/>
    </source>
</evidence>
<dbReference type="InterPro" id="IPR036186">
    <property type="entry name" value="Serpin_sf"/>
</dbReference>
<dbReference type="Gene3D" id="2.30.39.10">
    <property type="entry name" value="Alpha-1-antitrypsin, domain 1"/>
    <property type="match status" value="1"/>
</dbReference>
<proteinExistence type="inferred from homology"/>
<evidence type="ECO:0000256" key="1">
    <source>
        <dbReference type="ARBA" id="ARBA00006426"/>
    </source>
</evidence>
<dbReference type="InterPro" id="IPR000215">
    <property type="entry name" value="Serpin_fam"/>
</dbReference>
<feature type="domain" description="Serpin" evidence="2">
    <location>
        <begin position="2"/>
        <end position="320"/>
    </location>
</feature>
<dbReference type="InterPro" id="IPR023796">
    <property type="entry name" value="Serpin_dom"/>
</dbReference>
<evidence type="ECO:0000313" key="3">
    <source>
        <dbReference type="Ensembl" id="ENSACDP00005015709.1"/>
    </source>
</evidence>
<dbReference type="SMART" id="SM00093">
    <property type="entry name" value="SERPIN"/>
    <property type="match status" value="1"/>
</dbReference>
<sequence length="320" mass="36097">MSSPQCGPSEHIHDSFKDLLSGIAMPNATYVLKIADRLYLDKTYPVLPEYLKCANEFYKAGLEEVDFKTATEEARQLINSWVEKETNGRIQDFLVSSSVDRNTALVLINAIYFKGTWKRAFKEEDTQEMPFSMTKQDSKPVQMMIQNSTFKVATVAAEKMKILELPYASGELSMLVLLPDEVSGLEQIENTISFEKLTQWTSSTMMEERRVRVYLPRMKMEEKYNLTSVLVALGMTDLFSPSANLSGISSAESLKMSQAVHGAYMVVNEEGTEVAGSTGVMGDIKDSSEFEEFRADHPFLFLIKHNPTNTILFFGRYCSP</sequence>
<dbReference type="FunFam" id="2.30.39.10:FF:000001">
    <property type="entry name" value="Serpin family B member 2"/>
    <property type="match status" value="1"/>
</dbReference>
<accession>A0A8B9E4W7</accession>
<dbReference type="PROSITE" id="PS00284">
    <property type="entry name" value="SERPIN"/>
    <property type="match status" value="1"/>
</dbReference>
<dbReference type="Ensembl" id="ENSACDT00005018908.1">
    <property type="protein sequence ID" value="ENSACDP00005015709.1"/>
    <property type="gene ID" value="ENSACDG00005011497.1"/>
</dbReference>
<dbReference type="Gene3D" id="3.30.497.10">
    <property type="entry name" value="Antithrombin, subunit I, domain 2"/>
    <property type="match status" value="1"/>
</dbReference>
<dbReference type="AlphaFoldDB" id="A0A8B9E4W7"/>
<dbReference type="Pfam" id="PF00079">
    <property type="entry name" value="Serpin"/>
    <property type="match status" value="1"/>
</dbReference>
<comment type="similarity">
    <text evidence="1">Belongs to the serpin family. Ov-serpin subfamily.</text>
</comment>
<protein>
    <recommendedName>
        <fullName evidence="2">Serpin domain-containing protein</fullName>
    </recommendedName>
</protein>
<dbReference type="GO" id="GO:0004867">
    <property type="term" value="F:serine-type endopeptidase inhibitor activity"/>
    <property type="evidence" value="ECO:0007669"/>
    <property type="project" value="InterPro"/>
</dbReference>
<dbReference type="InterPro" id="IPR023795">
    <property type="entry name" value="Serpin_CS"/>
</dbReference>
<dbReference type="InterPro" id="IPR042178">
    <property type="entry name" value="Serpin_sf_1"/>
</dbReference>
<reference evidence="3" key="2">
    <citation type="submission" date="2025-09" db="UniProtKB">
        <authorList>
            <consortium name="Ensembl"/>
        </authorList>
    </citation>
    <scope>IDENTIFICATION</scope>
</reference>